<dbReference type="CDD" id="cd06661">
    <property type="entry name" value="GGCT_like"/>
    <property type="match status" value="1"/>
</dbReference>
<dbReference type="AlphaFoldDB" id="A0A250KYL5"/>
<dbReference type="Pfam" id="PF06094">
    <property type="entry name" value="GGACT"/>
    <property type="match status" value="1"/>
</dbReference>
<dbReference type="Gene3D" id="3.10.490.10">
    <property type="entry name" value="Gamma-glutamyl cyclotransferase-like"/>
    <property type="match status" value="1"/>
</dbReference>
<dbReference type="SUPFAM" id="SSF110857">
    <property type="entry name" value="Gamma-glutamyl cyclotransferase-like"/>
    <property type="match status" value="1"/>
</dbReference>
<gene>
    <name evidence="4" type="ORF">sS8_2935</name>
</gene>
<name>A0A250KYL5_9GAMM</name>
<evidence type="ECO:0000313" key="4">
    <source>
        <dbReference type="EMBL" id="BBA34879.1"/>
    </source>
</evidence>
<keyword evidence="5" id="KW-1185">Reference proteome</keyword>
<proteinExistence type="predicted"/>
<dbReference type="EMBL" id="AP017928">
    <property type="protein sequence ID" value="BBA34879.1"/>
    <property type="molecule type" value="Genomic_DNA"/>
</dbReference>
<evidence type="ECO:0000256" key="1">
    <source>
        <dbReference type="ARBA" id="ARBA00022679"/>
    </source>
</evidence>
<dbReference type="RefSeq" id="WP_119630190.1">
    <property type="nucleotide sequence ID" value="NZ_AP017928.1"/>
</dbReference>
<dbReference type="Proteomes" id="UP000266313">
    <property type="component" value="Chromosome"/>
</dbReference>
<dbReference type="GO" id="GO:0016740">
    <property type="term" value="F:transferase activity"/>
    <property type="evidence" value="ECO:0007669"/>
    <property type="project" value="UniProtKB-KW"/>
</dbReference>
<dbReference type="OrthoDB" id="279154at2"/>
<keyword evidence="1" id="KW-0808">Transferase</keyword>
<protein>
    <recommendedName>
        <fullName evidence="2">Putative gamma-glutamylcyclotransferase</fullName>
    </recommendedName>
</protein>
<dbReference type="PANTHER" id="PTHR31544:SF2">
    <property type="entry name" value="AIG2-LIKE PROTEIN D"/>
    <property type="match status" value="1"/>
</dbReference>
<sequence>MFKLFAYGTLQLPEVMRAVTGGIFPSQPARLPHYARYRIRNRVYPGLRKEPGSFTDGLLYEALSARAIKDLDAFEDDYYRRETLTVATLDGVQTDAEVYVVPPAHYRLLLDRSWDLEQFKQTRLSEFLTRCRRLNE</sequence>
<accession>A0A250KYL5</accession>
<evidence type="ECO:0000259" key="3">
    <source>
        <dbReference type="Pfam" id="PF06094"/>
    </source>
</evidence>
<dbReference type="KEGG" id="mmai:sS8_2935"/>
<dbReference type="InterPro" id="IPR013024">
    <property type="entry name" value="GGCT-like"/>
</dbReference>
<evidence type="ECO:0000313" key="5">
    <source>
        <dbReference type="Proteomes" id="UP000266313"/>
    </source>
</evidence>
<evidence type="ECO:0000256" key="2">
    <source>
        <dbReference type="ARBA" id="ARBA00030602"/>
    </source>
</evidence>
<dbReference type="InterPro" id="IPR009288">
    <property type="entry name" value="AIG2-like_dom"/>
</dbReference>
<dbReference type="InterPro" id="IPR045038">
    <property type="entry name" value="AIG2-like"/>
</dbReference>
<reference evidence="4 5" key="1">
    <citation type="submission" date="2016-12" db="EMBL/GenBank/DDBJ databases">
        <title>Genome sequencing of Methylocaldum marinum.</title>
        <authorList>
            <person name="Takeuchi M."/>
            <person name="Kamagata Y."/>
            <person name="Hiraoka S."/>
            <person name="Oshima K."/>
            <person name="Hattori M."/>
            <person name="Iwasaki W."/>
        </authorList>
    </citation>
    <scope>NUCLEOTIDE SEQUENCE [LARGE SCALE GENOMIC DNA]</scope>
    <source>
        <strain evidence="4 5">S8</strain>
    </source>
</reference>
<feature type="domain" description="Gamma-glutamylcyclotransferase AIG2-like" evidence="3">
    <location>
        <begin position="4"/>
        <end position="115"/>
    </location>
</feature>
<dbReference type="InterPro" id="IPR036568">
    <property type="entry name" value="GGCT-like_sf"/>
</dbReference>
<organism evidence="4 5">
    <name type="scientific">Methylocaldum marinum</name>
    <dbReference type="NCBI Taxonomy" id="1432792"/>
    <lineage>
        <taxon>Bacteria</taxon>
        <taxon>Pseudomonadati</taxon>
        <taxon>Pseudomonadota</taxon>
        <taxon>Gammaproteobacteria</taxon>
        <taxon>Methylococcales</taxon>
        <taxon>Methylococcaceae</taxon>
        <taxon>Methylocaldum</taxon>
    </lineage>
</organism>
<dbReference type="PANTHER" id="PTHR31544">
    <property type="entry name" value="AIG2-LIKE PROTEIN D"/>
    <property type="match status" value="1"/>
</dbReference>